<keyword evidence="2" id="KW-0406">Ion transport</keyword>
<evidence type="ECO:0000256" key="4">
    <source>
        <dbReference type="SAM" id="SignalP"/>
    </source>
</evidence>
<keyword evidence="2" id="KW-0408">Iron</keyword>
<dbReference type="SUPFAM" id="SSF53850">
    <property type="entry name" value="Periplasmic binding protein-like II"/>
    <property type="match status" value="1"/>
</dbReference>
<dbReference type="RefSeq" id="WP_344605752.1">
    <property type="nucleotide sequence ID" value="NZ_BAAAHE010000021.1"/>
</dbReference>
<evidence type="ECO:0000256" key="2">
    <source>
        <dbReference type="ARBA" id="ARBA00022496"/>
    </source>
</evidence>
<dbReference type="EMBL" id="BAAAHE010000021">
    <property type="protein sequence ID" value="GAA0623410.1"/>
    <property type="molecule type" value="Genomic_DNA"/>
</dbReference>
<dbReference type="Pfam" id="PF13343">
    <property type="entry name" value="SBP_bac_6"/>
    <property type="match status" value="1"/>
</dbReference>
<dbReference type="Gene3D" id="3.40.190.10">
    <property type="entry name" value="Periplasmic binding protein-like II"/>
    <property type="match status" value="2"/>
</dbReference>
<dbReference type="PIRSF" id="PIRSF002825">
    <property type="entry name" value="CfbpA"/>
    <property type="match status" value="1"/>
</dbReference>
<keyword evidence="2" id="KW-0410">Iron transport</keyword>
<dbReference type="Proteomes" id="UP001500957">
    <property type="component" value="Unassembled WGS sequence"/>
</dbReference>
<feature type="signal peptide" evidence="4">
    <location>
        <begin position="1"/>
        <end position="27"/>
    </location>
</feature>
<evidence type="ECO:0000313" key="6">
    <source>
        <dbReference type="Proteomes" id="UP001500957"/>
    </source>
</evidence>
<keyword evidence="2" id="KW-0813">Transport</keyword>
<protein>
    <submittedName>
        <fullName evidence="5">Fe(3+) ABC transporter substrate-binding protein</fullName>
    </submittedName>
</protein>
<keyword evidence="6" id="KW-1185">Reference proteome</keyword>
<evidence type="ECO:0000256" key="1">
    <source>
        <dbReference type="ARBA" id="ARBA00008520"/>
    </source>
</evidence>
<organism evidence="5 6">
    <name type="scientific">Sporichthya brevicatena</name>
    <dbReference type="NCBI Taxonomy" id="171442"/>
    <lineage>
        <taxon>Bacteria</taxon>
        <taxon>Bacillati</taxon>
        <taxon>Actinomycetota</taxon>
        <taxon>Actinomycetes</taxon>
        <taxon>Sporichthyales</taxon>
        <taxon>Sporichthyaceae</taxon>
        <taxon>Sporichthya</taxon>
    </lineage>
</organism>
<name>A0ABN1GY91_9ACTN</name>
<gene>
    <name evidence="5" type="ORF">GCM10009547_28100</name>
</gene>
<dbReference type="PANTHER" id="PTHR30006">
    <property type="entry name" value="THIAMINE-BINDING PERIPLASMIC PROTEIN-RELATED"/>
    <property type="match status" value="1"/>
</dbReference>
<feature type="chain" id="PRO_5047395415" evidence="4">
    <location>
        <begin position="28"/>
        <end position="341"/>
    </location>
</feature>
<reference evidence="5 6" key="1">
    <citation type="journal article" date="2019" name="Int. J. Syst. Evol. Microbiol.">
        <title>The Global Catalogue of Microorganisms (GCM) 10K type strain sequencing project: providing services to taxonomists for standard genome sequencing and annotation.</title>
        <authorList>
            <consortium name="The Broad Institute Genomics Platform"/>
            <consortium name="The Broad Institute Genome Sequencing Center for Infectious Disease"/>
            <person name="Wu L."/>
            <person name="Ma J."/>
        </authorList>
    </citation>
    <scope>NUCLEOTIDE SEQUENCE [LARGE SCALE GENOMIC DNA]</scope>
    <source>
        <strain evidence="5 6">JCM 10671</strain>
    </source>
</reference>
<dbReference type="InterPro" id="IPR026045">
    <property type="entry name" value="Ferric-bd"/>
</dbReference>
<evidence type="ECO:0000313" key="5">
    <source>
        <dbReference type="EMBL" id="GAA0623410.1"/>
    </source>
</evidence>
<comment type="similarity">
    <text evidence="1">Belongs to the bacterial solute-binding protein 1 family.</text>
</comment>
<evidence type="ECO:0000256" key="3">
    <source>
        <dbReference type="ARBA" id="ARBA00022729"/>
    </source>
</evidence>
<keyword evidence="3 4" id="KW-0732">Signal</keyword>
<sequence>MFRKSLRMPLRVAAVLTLCLPFLVACGGDDKSTIRVYSGRHYDLEVAFTQFAKETGINVEFLYGGDAELLERIKAEGEDTPADIFMTVDAGNLWNAAQQDLLLPLQSPVLDEAVPEGLRDPQDRWVGLSMRVRTLMYNPDKVQPSDFDATDSYAGLGDPKWKGRLCMRTSKSSYVQSLVAQMIDRQGRDRALEIVKSWVANDVNIIGDDVTILKTVNAGGCDVAITNHYYLARILDDDSNFKVKPYWANQSGEGVHVNISGAGVLKNSDNVADAQKLIEWLATKGANAFVDGNHEYPVNPDVKPEELISGFGTFKFQPINAEAYGKLNADAIALMSEAGYR</sequence>
<accession>A0ABN1GY91</accession>
<dbReference type="PROSITE" id="PS51257">
    <property type="entry name" value="PROKAR_LIPOPROTEIN"/>
    <property type="match status" value="1"/>
</dbReference>
<dbReference type="PANTHER" id="PTHR30006:SF15">
    <property type="entry name" value="IRON-UTILIZATION PERIPLASMIC PROTEIN"/>
    <property type="match status" value="1"/>
</dbReference>
<proteinExistence type="inferred from homology"/>
<comment type="caution">
    <text evidence="5">The sequence shown here is derived from an EMBL/GenBank/DDBJ whole genome shotgun (WGS) entry which is preliminary data.</text>
</comment>